<sequence>MVQTDPNQVAQTIADQLALEVGNIVPAAVRDARLAVCTQCPFFQNGTCTQCGCYVRFRASLKNKHCPLNHWFDDKEHLSD</sequence>
<dbReference type="Pfam" id="PF19668">
    <property type="entry name" value="DUF6171"/>
    <property type="match status" value="1"/>
</dbReference>
<dbReference type="InterPro" id="IPR046169">
    <property type="entry name" value="DUF6171"/>
</dbReference>
<dbReference type="EMBL" id="JAQSGK010000056">
    <property type="protein sequence ID" value="MEE6716923.1"/>
    <property type="molecule type" value="Genomic_DNA"/>
</dbReference>
<comment type="caution">
    <text evidence="1">The sequence shown here is derived from an EMBL/GenBank/DDBJ whole genome shotgun (WGS) entry which is preliminary data.</text>
</comment>
<gene>
    <name evidence="1" type="ORF">PS435_13785</name>
</gene>
<protein>
    <submittedName>
        <fullName evidence="1">DUF6171 family protein</fullName>
    </submittedName>
</protein>
<proteinExistence type="predicted"/>
<name>A0ABU7T2T8_9LACO</name>
<reference evidence="1 2" key="1">
    <citation type="submission" date="2023-02" db="EMBL/GenBank/DDBJ databases">
        <title>The predominant lactic acid bacteria and yeasts involved in the spontaneous fermentation of millet during the production of the traditional porridge Hausa koko in Ghana.</title>
        <authorList>
            <person name="Atter A."/>
            <person name="Diaz M."/>
        </authorList>
    </citation>
    <scope>NUCLEOTIDE SEQUENCE [LARGE SCALE GENOMIC DNA]</scope>
    <source>
        <strain evidence="1 2">FI11640</strain>
    </source>
</reference>
<organism evidence="1 2">
    <name type="scientific">Schleiferilactobacillus harbinensis</name>
    <dbReference type="NCBI Taxonomy" id="304207"/>
    <lineage>
        <taxon>Bacteria</taxon>
        <taxon>Bacillati</taxon>
        <taxon>Bacillota</taxon>
        <taxon>Bacilli</taxon>
        <taxon>Lactobacillales</taxon>
        <taxon>Lactobacillaceae</taxon>
        <taxon>Schleiferilactobacillus</taxon>
    </lineage>
</organism>
<dbReference type="Proteomes" id="UP001330016">
    <property type="component" value="Unassembled WGS sequence"/>
</dbReference>
<evidence type="ECO:0000313" key="1">
    <source>
        <dbReference type="EMBL" id="MEE6716923.1"/>
    </source>
</evidence>
<keyword evidence="2" id="KW-1185">Reference proteome</keyword>
<accession>A0ABU7T2T8</accession>
<dbReference type="RefSeq" id="WP_331244422.1">
    <property type="nucleotide sequence ID" value="NZ_JAQSGJ010000056.1"/>
</dbReference>
<evidence type="ECO:0000313" key="2">
    <source>
        <dbReference type="Proteomes" id="UP001330016"/>
    </source>
</evidence>